<accession>A0AAJ0HCZ7</accession>
<feature type="compositionally biased region" description="Basic and acidic residues" evidence="1">
    <location>
        <begin position="384"/>
        <end position="406"/>
    </location>
</feature>
<keyword evidence="5" id="KW-1185">Reference proteome</keyword>
<proteinExistence type="predicted"/>
<keyword evidence="2" id="KW-1133">Transmembrane helix</keyword>
<keyword evidence="2" id="KW-0812">Transmembrane</keyword>
<feature type="compositionally biased region" description="Low complexity" evidence="1">
    <location>
        <begin position="198"/>
        <end position="220"/>
    </location>
</feature>
<comment type="caution">
    <text evidence="4">The sequence shown here is derived from an EMBL/GenBank/DDBJ whole genome shotgun (WGS) entry which is preliminary data.</text>
</comment>
<feature type="region of interest" description="Disordered" evidence="1">
    <location>
        <begin position="265"/>
        <end position="294"/>
    </location>
</feature>
<evidence type="ECO:0000313" key="4">
    <source>
        <dbReference type="EMBL" id="KAK3347065.1"/>
    </source>
</evidence>
<evidence type="ECO:0008006" key="6">
    <source>
        <dbReference type="Google" id="ProtNLM"/>
    </source>
</evidence>
<evidence type="ECO:0000313" key="5">
    <source>
        <dbReference type="Proteomes" id="UP001275084"/>
    </source>
</evidence>
<reference evidence="4" key="2">
    <citation type="submission" date="2023-06" db="EMBL/GenBank/DDBJ databases">
        <authorList>
            <consortium name="Lawrence Berkeley National Laboratory"/>
            <person name="Haridas S."/>
            <person name="Hensen N."/>
            <person name="Bonometti L."/>
            <person name="Westerberg I."/>
            <person name="Brannstrom I.O."/>
            <person name="Guillou S."/>
            <person name="Cros-Aarteil S."/>
            <person name="Calhoun S."/>
            <person name="Kuo A."/>
            <person name="Mondo S."/>
            <person name="Pangilinan J."/>
            <person name="Riley R."/>
            <person name="Labutti K."/>
            <person name="Andreopoulos B."/>
            <person name="Lipzen A."/>
            <person name="Chen C."/>
            <person name="Yanf M."/>
            <person name="Daum C."/>
            <person name="Ng V."/>
            <person name="Clum A."/>
            <person name="Steindorff A."/>
            <person name="Ohm R."/>
            <person name="Martin F."/>
            <person name="Silar P."/>
            <person name="Natvig D."/>
            <person name="Lalanne C."/>
            <person name="Gautier V."/>
            <person name="Ament-Velasquez S.L."/>
            <person name="Kruys A."/>
            <person name="Hutchinson M.I."/>
            <person name="Powell A.J."/>
            <person name="Barry K."/>
            <person name="Miller A.N."/>
            <person name="Grigoriev I.V."/>
            <person name="Debuchy R."/>
            <person name="Gladieux P."/>
            <person name="Thoren M.H."/>
            <person name="Johannesson H."/>
        </authorList>
    </citation>
    <scope>NUCLEOTIDE SEQUENCE</scope>
    <source>
        <strain evidence="4">CBS 955.72</strain>
    </source>
</reference>
<feature type="region of interest" description="Disordered" evidence="1">
    <location>
        <begin position="25"/>
        <end position="59"/>
    </location>
</feature>
<dbReference type="EMBL" id="JAUIQD010000006">
    <property type="protein sequence ID" value="KAK3347065.1"/>
    <property type="molecule type" value="Genomic_DNA"/>
</dbReference>
<evidence type="ECO:0000256" key="1">
    <source>
        <dbReference type="SAM" id="MobiDB-lite"/>
    </source>
</evidence>
<gene>
    <name evidence="4" type="ORF">B0T25DRAFT_553553</name>
</gene>
<feature type="transmembrane region" description="Helical" evidence="2">
    <location>
        <begin position="234"/>
        <end position="259"/>
    </location>
</feature>
<sequence>MRSAALLIFILISLSGVRVSANPYVPGSRSRAVAPQETKPGLGARTASPPKPTDTPRLPAVGLRDALVKRQQDCSSFSQNTATCGYLYNGEPLDCGSTLHCATSGRFLGCCSASGCDVTPAYYWTACAGYSACASRSLVANTICCSEISYPFCVTAVSSATIGSSRGLLTSFICGNNIMSGIQTLSPTPSGWDATCKTTTSTSTPSSSTTTSTSSTTTTITPPPIPDPAPGPPVGAIAGGVVGGVVGLALIILAILFAFRRGRRRGHPEPPAPPPQPYVVPPNPNPNPGPSAHQEPAMAYALAPAPTQYVYQSNEPIYRQSEPTTPSWPDSAGGVRKTSFEEQMTMFGSPSSAQAALFPSSHPSSPDPRVSQFSSAPTAVGSPREYRGPAELGVERGDGELRELGG</sequence>
<protein>
    <recommendedName>
        <fullName evidence="6">Mid2 domain-containing protein</fullName>
    </recommendedName>
</protein>
<feature type="signal peptide" evidence="3">
    <location>
        <begin position="1"/>
        <end position="21"/>
    </location>
</feature>
<feature type="chain" id="PRO_5042492357" description="Mid2 domain-containing protein" evidence="3">
    <location>
        <begin position="22"/>
        <end position="406"/>
    </location>
</feature>
<feature type="region of interest" description="Disordered" evidence="1">
    <location>
        <begin position="196"/>
        <end position="228"/>
    </location>
</feature>
<dbReference type="Proteomes" id="UP001275084">
    <property type="component" value="Unassembled WGS sequence"/>
</dbReference>
<name>A0AAJ0HCZ7_9PEZI</name>
<evidence type="ECO:0000256" key="2">
    <source>
        <dbReference type="SAM" id="Phobius"/>
    </source>
</evidence>
<evidence type="ECO:0000256" key="3">
    <source>
        <dbReference type="SAM" id="SignalP"/>
    </source>
</evidence>
<feature type="region of interest" description="Disordered" evidence="1">
    <location>
        <begin position="349"/>
        <end position="406"/>
    </location>
</feature>
<organism evidence="4 5">
    <name type="scientific">Lasiosphaeria hispida</name>
    <dbReference type="NCBI Taxonomy" id="260671"/>
    <lineage>
        <taxon>Eukaryota</taxon>
        <taxon>Fungi</taxon>
        <taxon>Dikarya</taxon>
        <taxon>Ascomycota</taxon>
        <taxon>Pezizomycotina</taxon>
        <taxon>Sordariomycetes</taxon>
        <taxon>Sordariomycetidae</taxon>
        <taxon>Sordariales</taxon>
        <taxon>Lasiosphaeriaceae</taxon>
        <taxon>Lasiosphaeria</taxon>
    </lineage>
</organism>
<feature type="compositionally biased region" description="Pro residues" evidence="1">
    <location>
        <begin position="269"/>
        <end position="289"/>
    </location>
</feature>
<dbReference type="AlphaFoldDB" id="A0AAJ0HCZ7"/>
<keyword evidence="2" id="KW-0472">Membrane</keyword>
<reference evidence="4" key="1">
    <citation type="journal article" date="2023" name="Mol. Phylogenet. Evol.">
        <title>Genome-scale phylogeny and comparative genomics of the fungal order Sordariales.</title>
        <authorList>
            <person name="Hensen N."/>
            <person name="Bonometti L."/>
            <person name="Westerberg I."/>
            <person name="Brannstrom I.O."/>
            <person name="Guillou S."/>
            <person name="Cros-Aarteil S."/>
            <person name="Calhoun S."/>
            <person name="Haridas S."/>
            <person name="Kuo A."/>
            <person name="Mondo S."/>
            <person name="Pangilinan J."/>
            <person name="Riley R."/>
            <person name="LaButti K."/>
            <person name="Andreopoulos B."/>
            <person name="Lipzen A."/>
            <person name="Chen C."/>
            <person name="Yan M."/>
            <person name="Daum C."/>
            <person name="Ng V."/>
            <person name="Clum A."/>
            <person name="Steindorff A."/>
            <person name="Ohm R.A."/>
            <person name="Martin F."/>
            <person name="Silar P."/>
            <person name="Natvig D.O."/>
            <person name="Lalanne C."/>
            <person name="Gautier V."/>
            <person name="Ament-Velasquez S.L."/>
            <person name="Kruys A."/>
            <person name="Hutchinson M.I."/>
            <person name="Powell A.J."/>
            <person name="Barry K."/>
            <person name="Miller A.N."/>
            <person name="Grigoriev I.V."/>
            <person name="Debuchy R."/>
            <person name="Gladieux P."/>
            <person name="Hiltunen Thoren M."/>
            <person name="Johannesson H."/>
        </authorList>
    </citation>
    <scope>NUCLEOTIDE SEQUENCE</scope>
    <source>
        <strain evidence="4">CBS 955.72</strain>
    </source>
</reference>
<keyword evidence="3" id="KW-0732">Signal</keyword>